<dbReference type="InterPro" id="IPR010431">
    <property type="entry name" value="Fascin"/>
</dbReference>
<dbReference type="Proteomes" id="UP000265566">
    <property type="component" value="Chromosome 5"/>
</dbReference>
<sequence length="77" mass="8889">MSNRLGPSEPKELFPLANGLMRSVIDVHYYNIFNDLFENMIAQQNIVFIYNNRSSELNFITTSNGPLTFVGEWASDW</sequence>
<dbReference type="PANTHER" id="PTHR10551">
    <property type="entry name" value="FASCIN"/>
    <property type="match status" value="1"/>
</dbReference>
<proteinExistence type="predicted"/>
<gene>
    <name evidence="1" type="ORF">MtrunA17_Chr5g0425301</name>
</gene>
<protein>
    <submittedName>
        <fullName evidence="1">Putative fascin, glycoside hydrolase, catalytic domain-containing protein</fullName>
    </submittedName>
</protein>
<dbReference type="GO" id="GO:0051015">
    <property type="term" value="F:actin filament binding"/>
    <property type="evidence" value="ECO:0007669"/>
    <property type="project" value="InterPro"/>
</dbReference>
<dbReference type="Gene3D" id="3.20.20.80">
    <property type="entry name" value="Glycosidases"/>
    <property type="match status" value="1"/>
</dbReference>
<dbReference type="GO" id="GO:0016787">
    <property type="term" value="F:hydrolase activity"/>
    <property type="evidence" value="ECO:0007669"/>
    <property type="project" value="UniProtKB-KW"/>
</dbReference>
<organism evidence="1">
    <name type="scientific">Medicago truncatula</name>
    <name type="common">Barrel medic</name>
    <name type="synonym">Medicago tribuloides</name>
    <dbReference type="NCBI Taxonomy" id="3880"/>
    <lineage>
        <taxon>Eukaryota</taxon>
        <taxon>Viridiplantae</taxon>
        <taxon>Streptophyta</taxon>
        <taxon>Embryophyta</taxon>
        <taxon>Tracheophyta</taxon>
        <taxon>Spermatophyta</taxon>
        <taxon>Magnoliopsida</taxon>
        <taxon>eudicotyledons</taxon>
        <taxon>Gunneridae</taxon>
        <taxon>Pentapetalae</taxon>
        <taxon>rosids</taxon>
        <taxon>fabids</taxon>
        <taxon>Fabales</taxon>
        <taxon>Fabaceae</taxon>
        <taxon>Papilionoideae</taxon>
        <taxon>50 kb inversion clade</taxon>
        <taxon>NPAAA clade</taxon>
        <taxon>Hologalegina</taxon>
        <taxon>IRL clade</taxon>
        <taxon>Trifolieae</taxon>
        <taxon>Medicago</taxon>
    </lineage>
</organism>
<reference evidence="1" key="1">
    <citation type="journal article" date="2018" name="Nat. Plants">
        <title>Whole-genome landscape of Medicago truncatula symbiotic genes.</title>
        <authorList>
            <person name="Pecrix Y."/>
            <person name="Gamas P."/>
            <person name="Carrere S."/>
        </authorList>
    </citation>
    <scope>NUCLEOTIDE SEQUENCE</scope>
    <source>
        <tissue evidence="1">Leaves</tissue>
    </source>
</reference>
<dbReference type="PANTHER" id="PTHR10551:SF14">
    <property type="entry name" value="CELLULASE CONTAINING PROTEIN, EXPRESSED"/>
    <property type="match status" value="1"/>
</dbReference>
<dbReference type="AlphaFoldDB" id="A0A396HVS0"/>
<comment type="caution">
    <text evidence="1">The sequence shown here is derived from an EMBL/GenBank/DDBJ whole genome shotgun (WGS) entry which is preliminary data.</text>
</comment>
<dbReference type="EMBL" id="PSQE01000005">
    <property type="protein sequence ID" value="RHN56064.1"/>
    <property type="molecule type" value="Genomic_DNA"/>
</dbReference>
<accession>A0A396HVS0</accession>
<name>A0A396HVS0_MEDTR</name>
<dbReference type="Gramene" id="rna31390">
    <property type="protein sequence ID" value="RHN56064.1"/>
    <property type="gene ID" value="gene31390"/>
</dbReference>
<keyword evidence="1" id="KW-0378">Hydrolase</keyword>
<evidence type="ECO:0000313" key="1">
    <source>
        <dbReference type="EMBL" id="RHN56064.1"/>
    </source>
</evidence>
<dbReference type="GO" id="GO:0007015">
    <property type="term" value="P:actin filament organization"/>
    <property type="evidence" value="ECO:0007669"/>
    <property type="project" value="InterPro"/>
</dbReference>